<organism evidence="8 9">
    <name type="scientific">Centipeda periodontii DSM 2778</name>
    <dbReference type="NCBI Taxonomy" id="888060"/>
    <lineage>
        <taxon>Bacteria</taxon>
        <taxon>Bacillati</taxon>
        <taxon>Bacillota</taxon>
        <taxon>Negativicutes</taxon>
        <taxon>Selenomonadales</taxon>
        <taxon>Selenomonadaceae</taxon>
        <taxon>Centipeda</taxon>
    </lineage>
</organism>
<dbReference type="AlphaFoldDB" id="F5RKY6"/>
<dbReference type="Gene3D" id="3.40.50.2300">
    <property type="match status" value="1"/>
</dbReference>
<keyword evidence="1 5" id="KW-0597">Phosphoprotein</keyword>
<feature type="modified residue" description="4-aspartylphosphate" evidence="5">
    <location>
        <position position="63"/>
    </location>
</feature>
<dbReference type="EMBL" id="AFHQ01000027">
    <property type="protein sequence ID" value="EGK60811.1"/>
    <property type="molecule type" value="Genomic_DNA"/>
</dbReference>
<evidence type="ECO:0000313" key="9">
    <source>
        <dbReference type="Proteomes" id="UP000004067"/>
    </source>
</evidence>
<sequence length="231" mass="25852">MHGKEEMSVAIRILLADDHALLRQGIKRVLNFEDDLEVVGEAEDGQEALARTLMLRPDILLLDINMPGLTGLDVTKQLKQARSRTKIIALTIHDSDNYVLELLKNGALGYLLKDVEPNVLIKAIHMVNEGNPFVYPKLAERLFGSAAVYGDVSRMAKEIWDESRGERLTPREMDVLGYIAKGLSNQDIGKALGLSEKTVKNHLTSIFHKLKVNDRTQALVYVLKNKIVTLE</sequence>
<dbReference type="InterPro" id="IPR039420">
    <property type="entry name" value="WalR-like"/>
</dbReference>
<dbReference type="Pfam" id="PF00196">
    <property type="entry name" value="GerE"/>
    <property type="match status" value="1"/>
</dbReference>
<reference evidence="8 9" key="1">
    <citation type="submission" date="2011-04" db="EMBL/GenBank/DDBJ databases">
        <authorList>
            <person name="Muzny D."/>
            <person name="Qin X."/>
            <person name="Deng J."/>
            <person name="Jiang H."/>
            <person name="Liu Y."/>
            <person name="Qu J."/>
            <person name="Song X.-Z."/>
            <person name="Zhang L."/>
            <person name="Thornton R."/>
            <person name="Coyle M."/>
            <person name="Francisco L."/>
            <person name="Jackson L."/>
            <person name="Javaid M."/>
            <person name="Korchina V."/>
            <person name="Kovar C."/>
            <person name="Mata R."/>
            <person name="Mathew T."/>
            <person name="Ngo R."/>
            <person name="Nguyen L."/>
            <person name="Nguyen N."/>
            <person name="Okwuonu G."/>
            <person name="Ongeri F."/>
            <person name="Pham C."/>
            <person name="Simmons D."/>
            <person name="Wilczek-Boney K."/>
            <person name="Hale W."/>
            <person name="Jakkamsetti A."/>
            <person name="Pham P."/>
            <person name="Ruth R."/>
            <person name="San Lucas F."/>
            <person name="Warren J."/>
            <person name="Zhang J."/>
            <person name="Zhao Z."/>
            <person name="Zhou C."/>
            <person name="Zhu D."/>
            <person name="Lee S."/>
            <person name="Bess C."/>
            <person name="Blankenburg K."/>
            <person name="Forbes L."/>
            <person name="Fu Q."/>
            <person name="Gubbala S."/>
            <person name="Hirani K."/>
            <person name="Jayaseelan J.C."/>
            <person name="Lara F."/>
            <person name="Munidasa M."/>
            <person name="Palculict T."/>
            <person name="Patil S."/>
            <person name="Pu L.-L."/>
            <person name="Saada N."/>
            <person name="Tang L."/>
            <person name="Weissenberger G."/>
            <person name="Zhu Y."/>
            <person name="Hemphill L."/>
            <person name="Shang Y."/>
            <person name="Youmans B."/>
            <person name="Ayvaz T."/>
            <person name="Ross M."/>
            <person name="Santibanez J."/>
            <person name="Aqrawi P."/>
            <person name="Gross S."/>
            <person name="Joshi V."/>
            <person name="Fowler G."/>
            <person name="Nazareth L."/>
            <person name="Reid J."/>
            <person name="Worley K."/>
            <person name="Petrosino J."/>
            <person name="Highlander S."/>
            <person name="Gibbs R."/>
        </authorList>
    </citation>
    <scope>NUCLEOTIDE SEQUENCE [LARGE SCALE GENOMIC DNA]</scope>
    <source>
        <strain evidence="8 9">DSM 2778</strain>
    </source>
</reference>
<proteinExistence type="predicted"/>
<dbReference type="GO" id="GO:0000160">
    <property type="term" value="P:phosphorelay signal transduction system"/>
    <property type="evidence" value="ECO:0007669"/>
    <property type="project" value="InterPro"/>
</dbReference>
<dbReference type="eggNOG" id="COG2197">
    <property type="taxonomic scope" value="Bacteria"/>
</dbReference>
<feature type="domain" description="Response regulatory" evidence="7">
    <location>
        <begin position="12"/>
        <end position="128"/>
    </location>
</feature>
<feature type="domain" description="HTH luxR-type" evidence="6">
    <location>
        <begin position="161"/>
        <end position="226"/>
    </location>
</feature>
<evidence type="ECO:0000256" key="1">
    <source>
        <dbReference type="ARBA" id="ARBA00022553"/>
    </source>
</evidence>
<dbReference type="SUPFAM" id="SSF52172">
    <property type="entry name" value="CheY-like"/>
    <property type="match status" value="1"/>
</dbReference>
<dbReference type="STRING" id="888060.HMPREF9081_0921"/>
<dbReference type="SMART" id="SM00448">
    <property type="entry name" value="REC"/>
    <property type="match status" value="1"/>
</dbReference>
<evidence type="ECO:0000259" key="6">
    <source>
        <dbReference type="PROSITE" id="PS50043"/>
    </source>
</evidence>
<keyword evidence="9" id="KW-1185">Reference proteome</keyword>
<dbReference type="SMART" id="SM00421">
    <property type="entry name" value="HTH_LUXR"/>
    <property type="match status" value="1"/>
</dbReference>
<accession>F5RKY6</accession>
<evidence type="ECO:0000256" key="3">
    <source>
        <dbReference type="ARBA" id="ARBA00023125"/>
    </source>
</evidence>
<evidence type="ECO:0000259" key="7">
    <source>
        <dbReference type="PROSITE" id="PS50110"/>
    </source>
</evidence>
<dbReference type="InterPro" id="IPR001789">
    <property type="entry name" value="Sig_transdc_resp-reg_receiver"/>
</dbReference>
<dbReference type="PRINTS" id="PR00038">
    <property type="entry name" value="HTHLUXR"/>
</dbReference>
<dbReference type="HOGENOM" id="CLU_000445_90_10_9"/>
<comment type="caution">
    <text evidence="8">The sequence shown here is derived from an EMBL/GenBank/DDBJ whole genome shotgun (WGS) entry which is preliminary data.</text>
</comment>
<dbReference type="InterPro" id="IPR058245">
    <property type="entry name" value="NreC/VraR/RcsB-like_REC"/>
</dbReference>
<dbReference type="InterPro" id="IPR000792">
    <property type="entry name" value="Tscrpt_reg_LuxR_C"/>
</dbReference>
<dbReference type="PROSITE" id="PS50110">
    <property type="entry name" value="RESPONSE_REGULATORY"/>
    <property type="match status" value="1"/>
</dbReference>
<dbReference type="CDD" id="cd17535">
    <property type="entry name" value="REC_NarL-like"/>
    <property type="match status" value="1"/>
</dbReference>
<dbReference type="GO" id="GO:0006355">
    <property type="term" value="P:regulation of DNA-templated transcription"/>
    <property type="evidence" value="ECO:0007669"/>
    <property type="project" value="InterPro"/>
</dbReference>
<gene>
    <name evidence="8" type="primary">narL</name>
    <name evidence="8" type="ORF">HMPREF9081_0921</name>
</gene>
<dbReference type="CDD" id="cd06170">
    <property type="entry name" value="LuxR_C_like"/>
    <property type="match status" value="1"/>
</dbReference>
<protein>
    <submittedName>
        <fullName evidence="8">Nitrate/nitrite response regulator protein NarL</fullName>
    </submittedName>
</protein>
<dbReference type="SUPFAM" id="SSF46894">
    <property type="entry name" value="C-terminal effector domain of the bipartite response regulators"/>
    <property type="match status" value="1"/>
</dbReference>
<keyword evidence="2" id="KW-0805">Transcription regulation</keyword>
<evidence type="ECO:0000256" key="2">
    <source>
        <dbReference type="ARBA" id="ARBA00023015"/>
    </source>
</evidence>
<keyword evidence="4" id="KW-0804">Transcription</keyword>
<evidence type="ECO:0000313" key="8">
    <source>
        <dbReference type="EMBL" id="EGK60811.1"/>
    </source>
</evidence>
<name>F5RKY6_9FIRM</name>
<dbReference type="InterPro" id="IPR011006">
    <property type="entry name" value="CheY-like_superfamily"/>
</dbReference>
<evidence type="ECO:0000256" key="5">
    <source>
        <dbReference type="PROSITE-ProRule" id="PRU00169"/>
    </source>
</evidence>
<dbReference type="PROSITE" id="PS00622">
    <property type="entry name" value="HTH_LUXR_1"/>
    <property type="match status" value="1"/>
</dbReference>
<dbReference type="Proteomes" id="UP000004067">
    <property type="component" value="Unassembled WGS sequence"/>
</dbReference>
<dbReference type="PANTHER" id="PTHR43214">
    <property type="entry name" value="TWO-COMPONENT RESPONSE REGULATOR"/>
    <property type="match status" value="1"/>
</dbReference>
<dbReference type="PROSITE" id="PS50043">
    <property type="entry name" value="HTH_LUXR_2"/>
    <property type="match status" value="1"/>
</dbReference>
<dbReference type="PANTHER" id="PTHR43214:SF43">
    <property type="entry name" value="TWO-COMPONENT RESPONSE REGULATOR"/>
    <property type="match status" value="1"/>
</dbReference>
<dbReference type="Pfam" id="PF00072">
    <property type="entry name" value="Response_reg"/>
    <property type="match status" value="1"/>
</dbReference>
<dbReference type="GO" id="GO:0003677">
    <property type="term" value="F:DNA binding"/>
    <property type="evidence" value="ECO:0007669"/>
    <property type="project" value="UniProtKB-KW"/>
</dbReference>
<evidence type="ECO:0000256" key="4">
    <source>
        <dbReference type="ARBA" id="ARBA00023163"/>
    </source>
</evidence>
<keyword evidence="3" id="KW-0238">DNA-binding</keyword>
<dbReference type="InterPro" id="IPR016032">
    <property type="entry name" value="Sig_transdc_resp-reg_C-effctor"/>
</dbReference>